<comment type="caution">
    <text evidence="2">The sequence shown here is derived from an EMBL/GenBank/DDBJ whole genome shotgun (WGS) entry which is preliminary data.</text>
</comment>
<keyword evidence="3" id="KW-1185">Reference proteome</keyword>
<feature type="compositionally biased region" description="Basic and acidic residues" evidence="1">
    <location>
        <begin position="86"/>
        <end position="95"/>
    </location>
</feature>
<dbReference type="Proteomes" id="UP000237105">
    <property type="component" value="Unassembled WGS sequence"/>
</dbReference>
<name>A0A2P5DAX5_PARAD</name>
<organism evidence="2 3">
    <name type="scientific">Parasponia andersonii</name>
    <name type="common">Sponia andersonii</name>
    <dbReference type="NCBI Taxonomy" id="3476"/>
    <lineage>
        <taxon>Eukaryota</taxon>
        <taxon>Viridiplantae</taxon>
        <taxon>Streptophyta</taxon>
        <taxon>Embryophyta</taxon>
        <taxon>Tracheophyta</taxon>
        <taxon>Spermatophyta</taxon>
        <taxon>Magnoliopsida</taxon>
        <taxon>eudicotyledons</taxon>
        <taxon>Gunneridae</taxon>
        <taxon>Pentapetalae</taxon>
        <taxon>rosids</taxon>
        <taxon>fabids</taxon>
        <taxon>Rosales</taxon>
        <taxon>Cannabaceae</taxon>
        <taxon>Parasponia</taxon>
    </lineage>
</organism>
<dbReference type="AlphaFoldDB" id="A0A2P5DAX5"/>
<evidence type="ECO:0000313" key="2">
    <source>
        <dbReference type="EMBL" id="PON70430.1"/>
    </source>
</evidence>
<evidence type="ECO:0000256" key="1">
    <source>
        <dbReference type="SAM" id="MobiDB-lite"/>
    </source>
</evidence>
<dbReference type="EMBL" id="JXTB01000050">
    <property type="protein sequence ID" value="PON70430.1"/>
    <property type="molecule type" value="Genomic_DNA"/>
</dbReference>
<accession>A0A2P5DAX5</accession>
<feature type="region of interest" description="Disordered" evidence="1">
    <location>
        <begin position="64"/>
        <end position="95"/>
    </location>
</feature>
<gene>
    <name evidence="2" type="ORF">PanWU01x14_080990</name>
</gene>
<evidence type="ECO:0000313" key="3">
    <source>
        <dbReference type="Proteomes" id="UP000237105"/>
    </source>
</evidence>
<proteinExistence type="predicted"/>
<reference evidence="3" key="1">
    <citation type="submission" date="2016-06" db="EMBL/GenBank/DDBJ databases">
        <title>Parallel loss of symbiosis genes in relatives of nitrogen-fixing non-legume Parasponia.</title>
        <authorList>
            <person name="Van Velzen R."/>
            <person name="Holmer R."/>
            <person name="Bu F."/>
            <person name="Rutten L."/>
            <person name="Van Zeijl A."/>
            <person name="Liu W."/>
            <person name="Santuari L."/>
            <person name="Cao Q."/>
            <person name="Sharma T."/>
            <person name="Shen D."/>
            <person name="Roswanjaya Y."/>
            <person name="Wardhani T."/>
            <person name="Kalhor M.S."/>
            <person name="Jansen J."/>
            <person name="Van den Hoogen J."/>
            <person name="Gungor B."/>
            <person name="Hartog M."/>
            <person name="Hontelez J."/>
            <person name="Verver J."/>
            <person name="Yang W.-C."/>
            <person name="Schijlen E."/>
            <person name="Repin R."/>
            <person name="Schilthuizen M."/>
            <person name="Schranz E."/>
            <person name="Heidstra R."/>
            <person name="Miyata K."/>
            <person name="Fedorova E."/>
            <person name="Kohlen W."/>
            <person name="Bisseling T."/>
            <person name="Smit S."/>
            <person name="Geurts R."/>
        </authorList>
    </citation>
    <scope>NUCLEOTIDE SEQUENCE [LARGE SCALE GENOMIC DNA]</scope>
    <source>
        <strain evidence="3">cv. WU1-14</strain>
    </source>
</reference>
<sequence length="110" mass="12384">MLKIVTRRVKPDRFHGETSPESALTSFGSRSIFRLFPANGELSGDRTYGAVIVQSWALFTGQWRSSSTSGKAPLEQRRKSAFLAGKSRERREKELRENDACHVSALKWAV</sequence>
<protein>
    <submittedName>
        <fullName evidence="2">Uncharacterized protein</fullName>
    </submittedName>
</protein>